<feature type="region of interest" description="Disordered" evidence="1">
    <location>
        <begin position="302"/>
        <end position="330"/>
    </location>
</feature>
<dbReference type="SMR" id="G4ZP70"/>
<keyword evidence="3" id="KW-1185">Reference proteome</keyword>
<proteinExistence type="predicted"/>
<evidence type="ECO:0000256" key="1">
    <source>
        <dbReference type="SAM" id="MobiDB-lite"/>
    </source>
</evidence>
<dbReference type="AlphaFoldDB" id="G4ZP70"/>
<dbReference type="EMBL" id="JH159155">
    <property type="protein sequence ID" value="EGZ15110.1"/>
    <property type="molecule type" value="Genomic_DNA"/>
</dbReference>
<evidence type="ECO:0000313" key="3">
    <source>
        <dbReference type="Proteomes" id="UP000002640"/>
    </source>
</evidence>
<evidence type="ECO:0000313" key="2">
    <source>
        <dbReference type="EMBL" id="EGZ15110.1"/>
    </source>
</evidence>
<accession>G4ZP70</accession>
<gene>
    <name evidence="2" type="ORF">PHYSODRAFT_333379</name>
</gene>
<name>G4ZP70_PHYSP</name>
<dbReference type="Proteomes" id="UP000002640">
    <property type="component" value="Unassembled WGS sequence"/>
</dbReference>
<protein>
    <submittedName>
        <fullName evidence="2">Uncharacterized protein</fullName>
    </submittedName>
</protein>
<dbReference type="RefSeq" id="XP_009528859.1">
    <property type="nucleotide sequence ID" value="XM_009530564.1"/>
</dbReference>
<dbReference type="KEGG" id="psoj:PHYSODRAFT_333379"/>
<reference evidence="2 3" key="1">
    <citation type="journal article" date="2006" name="Science">
        <title>Phytophthora genome sequences uncover evolutionary origins and mechanisms of pathogenesis.</title>
        <authorList>
            <person name="Tyler B.M."/>
            <person name="Tripathy S."/>
            <person name="Zhang X."/>
            <person name="Dehal P."/>
            <person name="Jiang R.H."/>
            <person name="Aerts A."/>
            <person name="Arredondo F.D."/>
            <person name="Baxter L."/>
            <person name="Bensasson D."/>
            <person name="Beynon J.L."/>
            <person name="Chapman J."/>
            <person name="Damasceno C.M."/>
            <person name="Dorrance A.E."/>
            <person name="Dou D."/>
            <person name="Dickerman A.W."/>
            <person name="Dubchak I.L."/>
            <person name="Garbelotto M."/>
            <person name="Gijzen M."/>
            <person name="Gordon S.G."/>
            <person name="Govers F."/>
            <person name="Grunwald N.J."/>
            <person name="Huang W."/>
            <person name="Ivors K.L."/>
            <person name="Jones R.W."/>
            <person name="Kamoun S."/>
            <person name="Krampis K."/>
            <person name="Lamour K.H."/>
            <person name="Lee M.K."/>
            <person name="McDonald W.H."/>
            <person name="Medina M."/>
            <person name="Meijer H.J."/>
            <person name="Nordberg E.K."/>
            <person name="Maclean D.J."/>
            <person name="Ospina-Giraldo M.D."/>
            <person name="Morris P.F."/>
            <person name="Phuntumart V."/>
            <person name="Putnam N.H."/>
            <person name="Rash S."/>
            <person name="Rose J.K."/>
            <person name="Sakihama Y."/>
            <person name="Salamov A.A."/>
            <person name="Savidor A."/>
            <person name="Scheuring C.F."/>
            <person name="Smith B.M."/>
            <person name="Sobral B.W."/>
            <person name="Terry A."/>
            <person name="Torto-Alalibo T.A."/>
            <person name="Win J."/>
            <person name="Xu Z."/>
            <person name="Zhang H."/>
            <person name="Grigoriev I.V."/>
            <person name="Rokhsar D.S."/>
            <person name="Boore J.L."/>
        </authorList>
    </citation>
    <scope>NUCLEOTIDE SEQUENCE [LARGE SCALE GENOMIC DNA]</scope>
    <source>
        <strain evidence="2 3">P6497</strain>
    </source>
</reference>
<dbReference type="GeneID" id="20646653"/>
<organism evidence="2 3">
    <name type="scientific">Phytophthora sojae (strain P6497)</name>
    <name type="common">Soybean stem and root rot agent</name>
    <name type="synonym">Phytophthora megasperma f. sp. glycines</name>
    <dbReference type="NCBI Taxonomy" id="1094619"/>
    <lineage>
        <taxon>Eukaryota</taxon>
        <taxon>Sar</taxon>
        <taxon>Stramenopiles</taxon>
        <taxon>Oomycota</taxon>
        <taxon>Peronosporomycetes</taxon>
        <taxon>Peronosporales</taxon>
        <taxon>Peronosporaceae</taxon>
        <taxon>Phytophthora</taxon>
    </lineage>
</organism>
<dbReference type="InParanoid" id="G4ZP70"/>
<sequence length="330" mass="37654">MESKLKEPDVAWNKDGRPVNWNGRDWPLYIRQMMLYLTCVEVKENDFPLDTICDGTQEMQENWTNEQKARFKRQNTLLAKLISSSLSCTLAHQRFEGRENATTKLYTQRTLRQKLENASCRYGADVENHLSYVLSLREQLAALDADVGDAWMVDILVRSMSQFEYYQELHTLTLLGSDQMTTPLGARAMIITLERNAALEREQKKFNGDPTTKREGRGGGVNSSFVGKKRGIVNLNVRTPRVESRPKCASETQILLTLNLLRRLMPPDRNQIRDGLRFELGTRVTKDPCGNIKFCVSLQGRSGTTYQEPSSTRRDDRPPSSAGKNALMDR</sequence>